<name>A0ABR2E9S4_9ROSI</name>
<dbReference type="Proteomes" id="UP001472677">
    <property type="component" value="Unassembled WGS sequence"/>
</dbReference>
<feature type="domain" description="Integrase catalytic" evidence="1">
    <location>
        <begin position="1"/>
        <end position="138"/>
    </location>
</feature>
<dbReference type="InterPro" id="IPR012337">
    <property type="entry name" value="RNaseH-like_sf"/>
</dbReference>
<dbReference type="Pfam" id="PF00665">
    <property type="entry name" value="rve"/>
    <property type="match status" value="1"/>
</dbReference>
<reference evidence="2 3" key="1">
    <citation type="journal article" date="2024" name="G3 (Bethesda)">
        <title>Genome assembly of Hibiscus sabdariffa L. provides insights into metabolisms of medicinal natural products.</title>
        <authorList>
            <person name="Kim T."/>
        </authorList>
    </citation>
    <scope>NUCLEOTIDE SEQUENCE [LARGE SCALE GENOMIC DNA]</scope>
    <source>
        <strain evidence="2">TK-2024</strain>
        <tissue evidence="2">Old leaves</tissue>
    </source>
</reference>
<dbReference type="InterPro" id="IPR036397">
    <property type="entry name" value="RNaseH_sf"/>
</dbReference>
<dbReference type="SUPFAM" id="SSF53098">
    <property type="entry name" value="Ribonuclease H-like"/>
    <property type="match status" value="1"/>
</dbReference>
<sequence length="138" mass="15975">MNTQARGGFQYFITFTDDFSRYGYIYLMRHKFEALEKFKEFRNEVQNQHGKSIKALRSDRGGEYLSQDFDELLKECGIVSQLTPPGTPKWNGVSERRNRTLLDMVRSMMSHSDLPISFRGHALETAAFTLNRVPSKSV</sequence>
<evidence type="ECO:0000259" key="1">
    <source>
        <dbReference type="PROSITE" id="PS50994"/>
    </source>
</evidence>
<keyword evidence="3" id="KW-1185">Reference proteome</keyword>
<dbReference type="InterPro" id="IPR001584">
    <property type="entry name" value="Integrase_cat-core"/>
</dbReference>
<gene>
    <name evidence="2" type="ORF">V6N12_031106</name>
</gene>
<dbReference type="EMBL" id="JBBPBM010000019">
    <property type="protein sequence ID" value="KAK8554133.1"/>
    <property type="molecule type" value="Genomic_DNA"/>
</dbReference>
<dbReference type="PROSITE" id="PS50994">
    <property type="entry name" value="INTEGRASE"/>
    <property type="match status" value="1"/>
</dbReference>
<comment type="caution">
    <text evidence="2">The sequence shown here is derived from an EMBL/GenBank/DDBJ whole genome shotgun (WGS) entry which is preliminary data.</text>
</comment>
<dbReference type="PANTHER" id="PTHR42648">
    <property type="entry name" value="TRANSPOSASE, PUTATIVE-RELATED"/>
    <property type="match status" value="1"/>
</dbReference>
<dbReference type="InterPro" id="IPR039537">
    <property type="entry name" value="Retrotran_Ty1/copia-like"/>
</dbReference>
<accession>A0ABR2E9S4</accession>
<evidence type="ECO:0000313" key="3">
    <source>
        <dbReference type="Proteomes" id="UP001472677"/>
    </source>
</evidence>
<dbReference type="Gene3D" id="3.30.420.10">
    <property type="entry name" value="Ribonuclease H-like superfamily/Ribonuclease H"/>
    <property type="match status" value="1"/>
</dbReference>
<protein>
    <recommendedName>
        <fullName evidence="1">Integrase catalytic domain-containing protein</fullName>
    </recommendedName>
</protein>
<organism evidence="2 3">
    <name type="scientific">Hibiscus sabdariffa</name>
    <name type="common">roselle</name>
    <dbReference type="NCBI Taxonomy" id="183260"/>
    <lineage>
        <taxon>Eukaryota</taxon>
        <taxon>Viridiplantae</taxon>
        <taxon>Streptophyta</taxon>
        <taxon>Embryophyta</taxon>
        <taxon>Tracheophyta</taxon>
        <taxon>Spermatophyta</taxon>
        <taxon>Magnoliopsida</taxon>
        <taxon>eudicotyledons</taxon>
        <taxon>Gunneridae</taxon>
        <taxon>Pentapetalae</taxon>
        <taxon>rosids</taxon>
        <taxon>malvids</taxon>
        <taxon>Malvales</taxon>
        <taxon>Malvaceae</taxon>
        <taxon>Malvoideae</taxon>
        <taxon>Hibiscus</taxon>
    </lineage>
</organism>
<evidence type="ECO:0000313" key="2">
    <source>
        <dbReference type="EMBL" id="KAK8554133.1"/>
    </source>
</evidence>
<proteinExistence type="predicted"/>
<dbReference type="PANTHER" id="PTHR42648:SF27">
    <property type="entry name" value="RNA-DIRECTED DNA POLYMERASE"/>
    <property type="match status" value="1"/>
</dbReference>